<dbReference type="AlphaFoldDB" id="E4S7M1"/>
<dbReference type="NCBIfam" id="TIGR02856">
    <property type="entry name" value="spore_yqfC"/>
    <property type="match status" value="1"/>
</dbReference>
<dbReference type="STRING" id="632335.Calkr_1253"/>
<dbReference type="Gene3D" id="2.60.40.2000">
    <property type="match status" value="1"/>
</dbReference>
<evidence type="ECO:0000313" key="1">
    <source>
        <dbReference type="EMBL" id="ADQ40761.1"/>
    </source>
</evidence>
<dbReference type="InterPro" id="IPR022477">
    <property type="entry name" value="Spore_YqfC"/>
</dbReference>
<dbReference type="Proteomes" id="UP000009256">
    <property type="component" value="Chromosome"/>
</dbReference>
<dbReference type="InterPro" id="IPR022476">
    <property type="entry name" value="Spore_YabP/YqfC"/>
</dbReference>
<dbReference type="eggNOG" id="ENOG50339ZD">
    <property type="taxonomic scope" value="Bacteria"/>
</dbReference>
<dbReference type="InterPro" id="IPR038705">
    <property type="entry name" value="YabP_sf"/>
</dbReference>
<sequence length="110" mass="12617">MNLNFLNKTFMPKRSKKDLRQFALLSQLPQEVITDQPRITLIGDQEIVVENHKGLISYEDALVKVNTNISPLAIEGDKLVIERMDSETIIIRGRIKSVKYFFEPAQGRSD</sequence>
<dbReference type="EMBL" id="CP002326">
    <property type="protein sequence ID" value="ADQ40761.1"/>
    <property type="molecule type" value="Genomic_DNA"/>
</dbReference>
<dbReference type="HOGENOM" id="CLU_161222_2_0_9"/>
<gene>
    <name evidence="1" type="ordered locus">Calkr_1253</name>
</gene>
<keyword evidence="2" id="KW-1185">Reference proteome</keyword>
<evidence type="ECO:0000313" key="2">
    <source>
        <dbReference type="Proteomes" id="UP000009256"/>
    </source>
</evidence>
<organism evidence="1 2">
    <name type="scientific">Caldicellulosiruptor acetigenus (strain ATCC 700853 / DSM 12137 / I77R1B)</name>
    <name type="common">Caldicellulosiruptor kristjanssonii</name>
    <dbReference type="NCBI Taxonomy" id="632335"/>
    <lineage>
        <taxon>Bacteria</taxon>
        <taxon>Bacillati</taxon>
        <taxon>Bacillota</taxon>
        <taxon>Bacillota incertae sedis</taxon>
        <taxon>Caldicellulosiruptorales</taxon>
        <taxon>Caldicellulosiruptoraceae</taxon>
        <taxon>Caldicellulosiruptor</taxon>
    </lineage>
</organism>
<proteinExistence type="predicted"/>
<dbReference type="Pfam" id="PF07873">
    <property type="entry name" value="YabP"/>
    <property type="match status" value="1"/>
</dbReference>
<reference key="1">
    <citation type="submission" date="2010-11" db="EMBL/GenBank/DDBJ databases">
        <title>Complete sequence of chromosome of Caldicellulosiruptor kristjanssonii 177R1B.</title>
        <authorList>
            <consortium name="US DOE Joint Genome Institute"/>
            <person name="Lucas S."/>
            <person name="Copeland A."/>
            <person name="Lapidus A."/>
            <person name="Cheng J.-F."/>
            <person name="Bruce D."/>
            <person name="Goodwin L."/>
            <person name="Pitluck S."/>
            <person name="Davenport K."/>
            <person name="Detter J.C."/>
            <person name="Han C."/>
            <person name="Tapia R."/>
            <person name="Land M."/>
            <person name="Hauser L."/>
            <person name="Jeffries C."/>
            <person name="Kyrpides N."/>
            <person name="Ivanova N."/>
            <person name="Mikhailova N."/>
            <person name="Blumer-Schuette S.E."/>
            <person name="Kelly R.M."/>
            <person name="Woyke T."/>
        </authorList>
    </citation>
    <scope>NUCLEOTIDE SEQUENCE</scope>
    <source>
        <strain>177R1B</strain>
    </source>
</reference>
<name>E4S7M1_CALA7</name>
<accession>E4S7M1</accession>
<protein>
    <submittedName>
        <fullName evidence="1">Sporulation protein YqfC</fullName>
    </submittedName>
</protein>
<dbReference type="KEGG" id="cki:Calkr_1253"/>
<reference evidence="1 2" key="2">
    <citation type="journal article" date="2011" name="J. Bacteriol.">
        <title>Complete genome sequences for the anaerobic, extremely thermophilic plant biomass-degrading bacteria Caldicellulosiruptor hydrothermalis, Caldicellulosiruptor kristjanssonii, Caldicellulosiruptor kronotskyensis, Caldicellulosiruptor owensenis, and Caldicellulosiruptor lactoaceticus.</title>
        <authorList>
            <person name="Blumer-Schuette S.E."/>
            <person name="Ozdemir I."/>
            <person name="Mistry D."/>
            <person name="Lucas S."/>
            <person name="Lapidus A."/>
            <person name="Cheng J.F."/>
            <person name="Goodwin L.A."/>
            <person name="Pitluck S."/>
            <person name="Land M.L."/>
            <person name="Hauser L.J."/>
            <person name="Woyke T."/>
            <person name="Mikhailova N."/>
            <person name="Pati A."/>
            <person name="Kyrpides N.C."/>
            <person name="Ivanova N."/>
            <person name="Detter J.C."/>
            <person name="Walston-Davenport K."/>
            <person name="Han S."/>
            <person name="Adams M.W."/>
            <person name="Kelly R.M."/>
        </authorList>
    </citation>
    <scope>NUCLEOTIDE SEQUENCE [LARGE SCALE GENOMIC DNA]</scope>
    <source>
        <strain evidence="2">ATCC 700853 / DSM 12137 / I77R1B</strain>
    </source>
</reference>